<keyword evidence="4 16" id="KW-0813">Transport</keyword>
<dbReference type="EMBL" id="WTYA01000001">
    <property type="protein sequence ID" value="MXP27224.1"/>
    <property type="molecule type" value="Genomic_DNA"/>
</dbReference>
<keyword evidence="8 17" id="KW-0479">Metal-binding</keyword>
<name>A0A845AC13_9SPHN</name>
<evidence type="ECO:0000256" key="16">
    <source>
        <dbReference type="RuleBase" id="RU000370"/>
    </source>
</evidence>
<evidence type="ECO:0000256" key="11">
    <source>
        <dbReference type="ARBA" id="ARBA00022989"/>
    </source>
</evidence>
<sequence length="577" mass="63509">MATTADHFQAHDAAGADHGHEHDADHKPGFFARWFMSTNHKDIGTLYLIFAICAGLIGGGISGIMRMELMHPGIQYLGFWVNLMGGEANFVTNMHMWNVLITAHGMIMVFFLVMPAMIGGFGNWFVPIMIGAPDMAFPRMNNVSFWLTVAGFCSLMASMFFPGGTGDGAGTGWTVYAPLSTSGSPGPAVDFAIFSLHLAGAASILGAINFITTIFNMRAPGMTLHKMPLFVWSILVTAFLLLLALPVLAAAITMLITDRNFGTTFFEAAGGGDPVLYQHLFWFFGHPEVYIMILPGFGMISQIVATFSKKPVFGYLGMAYAMVAIGVVGFIVWAHHMYTTGLSVDVKMYFTAATMVIAVPTGVKIFSWIATMWGGSIEFKSPMVWAIGMIFLFTVGGVTGVYLANGGLDDYMQDTYFVVAHFHYVLSMGAVFSLFAGFYYWFPKMSGKMHSEFLAHAHFWVFFVGVNMIFFPMHFLGMDGMPRRIPDYTPAFEYWNHFASIGYMVMASSMGIWVVNMIYAFTAGKKAPANPWGPGATTLEWTLSSPPPYHQFETLPVIDEDQDYHDHRPAADRAATA</sequence>
<comment type="catalytic activity">
    <reaction evidence="15 17">
        <text>4 Fe(II)-[cytochrome c] + O2 + 8 H(+)(in) = 4 Fe(III)-[cytochrome c] + 2 H2O + 4 H(+)(out)</text>
        <dbReference type="Rhea" id="RHEA:11436"/>
        <dbReference type="Rhea" id="RHEA-COMP:10350"/>
        <dbReference type="Rhea" id="RHEA-COMP:14399"/>
        <dbReference type="ChEBI" id="CHEBI:15377"/>
        <dbReference type="ChEBI" id="CHEBI:15378"/>
        <dbReference type="ChEBI" id="CHEBI:15379"/>
        <dbReference type="ChEBI" id="CHEBI:29033"/>
        <dbReference type="ChEBI" id="CHEBI:29034"/>
        <dbReference type="EC" id="7.1.1.9"/>
    </reaction>
</comment>
<dbReference type="RefSeq" id="WP_160751541.1">
    <property type="nucleotide sequence ID" value="NZ_WTYA01000001.1"/>
</dbReference>
<keyword evidence="14 17" id="KW-0472">Membrane</keyword>
<evidence type="ECO:0000256" key="14">
    <source>
        <dbReference type="ARBA" id="ARBA00023136"/>
    </source>
</evidence>
<protein>
    <recommendedName>
        <fullName evidence="17">Cytochrome c oxidase subunit 1</fullName>
        <ecNumber evidence="17">7.1.1.9</ecNumber>
    </recommendedName>
</protein>
<evidence type="ECO:0000256" key="8">
    <source>
        <dbReference type="ARBA" id="ARBA00022723"/>
    </source>
</evidence>
<keyword evidence="7 16" id="KW-0812">Transmembrane</keyword>
<keyword evidence="6 16" id="KW-0679">Respiratory chain</keyword>
<dbReference type="InterPro" id="IPR036927">
    <property type="entry name" value="Cyt_c_oxase-like_su1_sf"/>
</dbReference>
<organism evidence="19 20">
    <name type="scientific">Qipengyuania algicida</name>
    <dbReference type="NCBI Taxonomy" id="1836209"/>
    <lineage>
        <taxon>Bacteria</taxon>
        <taxon>Pseudomonadati</taxon>
        <taxon>Pseudomonadota</taxon>
        <taxon>Alphaproteobacteria</taxon>
        <taxon>Sphingomonadales</taxon>
        <taxon>Erythrobacteraceae</taxon>
        <taxon>Qipengyuania</taxon>
    </lineage>
</organism>
<feature type="transmembrane region" description="Helical" evidence="17">
    <location>
        <begin position="44"/>
        <end position="65"/>
    </location>
</feature>
<dbReference type="GO" id="GO:0045277">
    <property type="term" value="C:respiratory chain complex IV"/>
    <property type="evidence" value="ECO:0007669"/>
    <property type="project" value="InterPro"/>
</dbReference>
<comment type="function">
    <text evidence="17">Cytochrome c oxidase is the component of the respiratory chain that catalyzes the reduction of oxygen to water. Subunits 1-3 form the functional core of the enzyme complex. CO I is the catalytic subunit of the enzyme. Electrons originating in cytochrome c are transferred via the copper A center of subunit 2 and heme A of subunit 1 to the bimetallic center formed by heme A3 and copper B.</text>
</comment>
<dbReference type="GO" id="GO:0022904">
    <property type="term" value="P:respiratory electron transport chain"/>
    <property type="evidence" value="ECO:0007669"/>
    <property type="project" value="TreeGrafter"/>
</dbReference>
<dbReference type="FunFam" id="1.20.210.10:FF:000004">
    <property type="entry name" value="Cytochrome c oxidase subunit 1"/>
    <property type="match status" value="1"/>
</dbReference>
<keyword evidence="17" id="KW-1003">Cell membrane</keyword>
<dbReference type="AlphaFoldDB" id="A0A845AC13"/>
<feature type="transmembrane region" description="Helical" evidence="17">
    <location>
        <begin position="312"/>
        <end position="336"/>
    </location>
</feature>
<feature type="transmembrane region" description="Helical" evidence="17">
    <location>
        <begin position="348"/>
        <end position="371"/>
    </location>
</feature>
<feature type="transmembrane region" description="Helical" evidence="17">
    <location>
        <begin position="497"/>
        <end position="521"/>
    </location>
</feature>
<dbReference type="PROSITE" id="PS50855">
    <property type="entry name" value="COX1"/>
    <property type="match status" value="1"/>
</dbReference>
<comment type="pathway">
    <text evidence="2 17">Energy metabolism; oxidative phosphorylation.</text>
</comment>
<dbReference type="GO" id="GO:0006119">
    <property type="term" value="P:oxidative phosphorylation"/>
    <property type="evidence" value="ECO:0007669"/>
    <property type="project" value="UniProtKB-UniPathway"/>
</dbReference>
<evidence type="ECO:0000313" key="20">
    <source>
        <dbReference type="Proteomes" id="UP000439780"/>
    </source>
</evidence>
<dbReference type="InterPro" id="IPR014241">
    <property type="entry name" value="Cyt_c_oxidase_su1_bac"/>
</dbReference>
<dbReference type="InterPro" id="IPR033944">
    <property type="entry name" value="Cyt_c_oxase_su1_dom"/>
</dbReference>
<evidence type="ECO:0000256" key="9">
    <source>
        <dbReference type="ARBA" id="ARBA00022967"/>
    </source>
</evidence>
<evidence type="ECO:0000256" key="2">
    <source>
        <dbReference type="ARBA" id="ARBA00004673"/>
    </source>
</evidence>
<evidence type="ECO:0000256" key="15">
    <source>
        <dbReference type="ARBA" id="ARBA00047816"/>
    </source>
</evidence>
<dbReference type="Pfam" id="PF00115">
    <property type="entry name" value="COX1"/>
    <property type="match status" value="1"/>
</dbReference>
<feature type="transmembrane region" description="Helical" evidence="17">
    <location>
        <begin position="453"/>
        <end position="477"/>
    </location>
</feature>
<comment type="similarity">
    <text evidence="3 16">Belongs to the heme-copper respiratory oxidase family.</text>
</comment>
<evidence type="ECO:0000256" key="5">
    <source>
        <dbReference type="ARBA" id="ARBA00022617"/>
    </source>
</evidence>
<dbReference type="Gene3D" id="1.20.210.10">
    <property type="entry name" value="Cytochrome c oxidase-like, subunit I domain"/>
    <property type="match status" value="1"/>
</dbReference>
<feature type="transmembrane region" description="Helical" evidence="17">
    <location>
        <begin position="276"/>
        <end position="300"/>
    </location>
</feature>
<dbReference type="GO" id="GO:0015990">
    <property type="term" value="P:electron transport coupled proton transport"/>
    <property type="evidence" value="ECO:0007669"/>
    <property type="project" value="InterPro"/>
</dbReference>
<feature type="transmembrane region" description="Helical" evidence="17">
    <location>
        <begin position="229"/>
        <end position="256"/>
    </location>
</feature>
<evidence type="ECO:0000256" key="10">
    <source>
        <dbReference type="ARBA" id="ARBA00022982"/>
    </source>
</evidence>
<evidence type="ECO:0000256" key="7">
    <source>
        <dbReference type="ARBA" id="ARBA00022692"/>
    </source>
</evidence>
<keyword evidence="20" id="KW-1185">Reference proteome</keyword>
<evidence type="ECO:0000256" key="13">
    <source>
        <dbReference type="ARBA" id="ARBA00023008"/>
    </source>
</evidence>
<evidence type="ECO:0000256" key="1">
    <source>
        <dbReference type="ARBA" id="ARBA00004651"/>
    </source>
</evidence>
<dbReference type="SUPFAM" id="SSF81442">
    <property type="entry name" value="Cytochrome c oxidase subunit I-like"/>
    <property type="match status" value="1"/>
</dbReference>
<feature type="transmembrane region" description="Helical" evidence="17">
    <location>
        <begin position="416"/>
        <end position="441"/>
    </location>
</feature>
<keyword evidence="9" id="KW-1278">Translocase</keyword>
<dbReference type="CDD" id="cd01663">
    <property type="entry name" value="Cyt_c_Oxidase_I"/>
    <property type="match status" value="1"/>
</dbReference>
<keyword evidence="11 17" id="KW-1133">Transmembrane helix</keyword>
<dbReference type="Proteomes" id="UP000439780">
    <property type="component" value="Unassembled WGS sequence"/>
</dbReference>
<feature type="transmembrane region" description="Helical" evidence="17">
    <location>
        <begin position="103"/>
        <end position="131"/>
    </location>
</feature>
<dbReference type="PANTHER" id="PTHR10422">
    <property type="entry name" value="CYTOCHROME C OXIDASE SUBUNIT 1"/>
    <property type="match status" value="1"/>
</dbReference>
<reference evidence="19 20" key="1">
    <citation type="submission" date="2019-12" db="EMBL/GenBank/DDBJ databases">
        <title>Genomic-based taxomic classification of the family Erythrobacteraceae.</title>
        <authorList>
            <person name="Xu L."/>
        </authorList>
    </citation>
    <scope>NUCLEOTIDE SEQUENCE [LARGE SCALE GENOMIC DNA]</scope>
    <source>
        <strain evidence="19 20">KEMB 9005-328</strain>
    </source>
</reference>
<gene>
    <name evidence="19" type="primary">ctaD</name>
    <name evidence="19" type="ORF">GRI58_00110</name>
</gene>
<evidence type="ECO:0000313" key="19">
    <source>
        <dbReference type="EMBL" id="MXP27224.1"/>
    </source>
</evidence>
<dbReference type="InterPro" id="IPR023616">
    <property type="entry name" value="Cyt_c_oxase-like_su1_dom"/>
</dbReference>
<dbReference type="GO" id="GO:0004129">
    <property type="term" value="F:cytochrome-c oxidase activity"/>
    <property type="evidence" value="ECO:0007669"/>
    <property type="project" value="UniProtKB-EC"/>
</dbReference>
<evidence type="ECO:0000256" key="17">
    <source>
        <dbReference type="RuleBase" id="RU363061"/>
    </source>
</evidence>
<evidence type="ECO:0000256" key="3">
    <source>
        <dbReference type="ARBA" id="ARBA00009578"/>
    </source>
</evidence>
<feature type="transmembrane region" description="Helical" evidence="17">
    <location>
        <begin position="383"/>
        <end position="404"/>
    </location>
</feature>
<dbReference type="InterPro" id="IPR023615">
    <property type="entry name" value="Cyt_c_Oxase_su1_BS"/>
</dbReference>
<dbReference type="NCBIfam" id="TIGR02891">
    <property type="entry name" value="CtaD_CoxA"/>
    <property type="match status" value="1"/>
</dbReference>
<keyword evidence="13 17" id="KW-0186">Copper</keyword>
<keyword evidence="12 17" id="KW-0408">Iron</keyword>
<dbReference type="OrthoDB" id="9803294at2"/>
<feature type="transmembrane region" description="Helical" evidence="17">
    <location>
        <begin position="143"/>
        <end position="161"/>
    </location>
</feature>
<comment type="caution">
    <text evidence="19">The sequence shown here is derived from an EMBL/GenBank/DDBJ whole genome shotgun (WGS) entry which is preliminary data.</text>
</comment>
<evidence type="ECO:0000259" key="18">
    <source>
        <dbReference type="PROSITE" id="PS50855"/>
    </source>
</evidence>
<feature type="domain" description="Cytochrome oxidase subunit I profile" evidence="18">
    <location>
        <begin position="34"/>
        <end position="559"/>
    </location>
</feature>
<dbReference type="UniPathway" id="UPA00705"/>
<dbReference type="EC" id="7.1.1.9" evidence="17"/>
<keyword evidence="10 16" id="KW-0249">Electron transport</keyword>
<dbReference type="PRINTS" id="PR01165">
    <property type="entry name" value="CYCOXIDASEI"/>
</dbReference>
<accession>A0A845AC13</accession>
<proteinExistence type="inferred from homology"/>
<evidence type="ECO:0000256" key="6">
    <source>
        <dbReference type="ARBA" id="ARBA00022660"/>
    </source>
</evidence>
<dbReference type="GO" id="GO:0005886">
    <property type="term" value="C:plasma membrane"/>
    <property type="evidence" value="ECO:0007669"/>
    <property type="project" value="UniProtKB-SubCell"/>
</dbReference>
<dbReference type="PROSITE" id="PS00077">
    <property type="entry name" value="COX1_CUB"/>
    <property type="match status" value="1"/>
</dbReference>
<feature type="transmembrane region" description="Helical" evidence="17">
    <location>
        <begin position="191"/>
        <end position="217"/>
    </location>
</feature>
<keyword evidence="5 16" id="KW-0349">Heme</keyword>
<dbReference type="GO" id="GO:0016491">
    <property type="term" value="F:oxidoreductase activity"/>
    <property type="evidence" value="ECO:0007669"/>
    <property type="project" value="UniProtKB-KW"/>
</dbReference>
<dbReference type="GO" id="GO:0020037">
    <property type="term" value="F:heme binding"/>
    <property type="evidence" value="ECO:0007669"/>
    <property type="project" value="InterPro"/>
</dbReference>
<keyword evidence="19" id="KW-0560">Oxidoreductase</keyword>
<dbReference type="GO" id="GO:0046872">
    <property type="term" value="F:metal ion binding"/>
    <property type="evidence" value="ECO:0007669"/>
    <property type="project" value="UniProtKB-KW"/>
</dbReference>
<dbReference type="InterPro" id="IPR000883">
    <property type="entry name" value="Cyt_C_Oxase_1"/>
</dbReference>
<evidence type="ECO:0000256" key="4">
    <source>
        <dbReference type="ARBA" id="ARBA00022448"/>
    </source>
</evidence>
<comment type="subcellular location">
    <subcellularLocation>
        <location evidence="1 17">Cell membrane</location>
        <topology evidence="1 17">Multi-pass membrane protein</topology>
    </subcellularLocation>
</comment>
<evidence type="ECO:0000256" key="12">
    <source>
        <dbReference type="ARBA" id="ARBA00023004"/>
    </source>
</evidence>
<dbReference type="PANTHER" id="PTHR10422:SF18">
    <property type="entry name" value="CYTOCHROME C OXIDASE SUBUNIT 1"/>
    <property type="match status" value="1"/>
</dbReference>